<accession>C3ZV53</accession>
<feature type="region of interest" description="Disordered" evidence="1">
    <location>
        <begin position="54"/>
        <end position="123"/>
    </location>
</feature>
<protein>
    <submittedName>
        <fullName evidence="2">Uncharacterized protein</fullName>
    </submittedName>
</protein>
<evidence type="ECO:0000313" key="2">
    <source>
        <dbReference type="EMBL" id="EEN43574.1"/>
    </source>
</evidence>
<feature type="compositionally biased region" description="Polar residues" evidence="1">
    <location>
        <begin position="74"/>
        <end position="86"/>
    </location>
</feature>
<feature type="compositionally biased region" description="Basic and acidic residues" evidence="1">
    <location>
        <begin position="103"/>
        <end position="116"/>
    </location>
</feature>
<dbReference type="Gene3D" id="2.30.31.10">
    <property type="entry name" value="Transcriptional Coactivator Pc4, Chain A"/>
    <property type="match status" value="1"/>
</dbReference>
<reference evidence="2" key="1">
    <citation type="journal article" date="2008" name="Nature">
        <title>The amphioxus genome and the evolution of the chordate karyotype.</title>
        <authorList>
            <consortium name="US DOE Joint Genome Institute (JGI-PGF)"/>
            <person name="Putnam N.H."/>
            <person name="Butts T."/>
            <person name="Ferrier D.E.K."/>
            <person name="Furlong R.F."/>
            <person name="Hellsten U."/>
            <person name="Kawashima T."/>
            <person name="Robinson-Rechavi M."/>
            <person name="Shoguchi E."/>
            <person name="Terry A."/>
            <person name="Yu J.-K."/>
            <person name="Benito-Gutierrez E.L."/>
            <person name="Dubchak I."/>
            <person name="Garcia-Fernandez J."/>
            <person name="Gibson-Brown J.J."/>
            <person name="Grigoriev I.V."/>
            <person name="Horton A.C."/>
            <person name="de Jong P.J."/>
            <person name="Jurka J."/>
            <person name="Kapitonov V.V."/>
            <person name="Kohara Y."/>
            <person name="Kuroki Y."/>
            <person name="Lindquist E."/>
            <person name="Lucas S."/>
            <person name="Osoegawa K."/>
            <person name="Pennacchio L.A."/>
            <person name="Salamov A.A."/>
            <person name="Satou Y."/>
            <person name="Sauka-Spengler T."/>
            <person name="Schmutz J."/>
            <person name="Shin-I T."/>
            <person name="Toyoda A."/>
            <person name="Bronner-Fraser M."/>
            <person name="Fujiyama A."/>
            <person name="Holland L.Z."/>
            <person name="Holland P.W.H."/>
            <person name="Satoh N."/>
            <person name="Rokhsar D.S."/>
        </authorList>
    </citation>
    <scope>NUCLEOTIDE SEQUENCE [LARGE SCALE GENOMIC DNA]</scope>
    <source>
        <strain evidence="2">S238N-H82</strain>
        <tissue evidence="2">Testes</tissue>
    </source>
</reference>
<dbReference type="GO" id="GO:0060261">
    <property type="term" value="P:positive regulation of transcription initiation by RNA polymerase II"/>
    <property type="evidence" value="ECO:0007669"/>
    <property type="project" value="InterPro"/>
</dbReference>
<dbReference type="AlphaFoldDB" id="C3ZV53"/>
<dbReference type="GO" id="GO:0003677">
    <property type="term" value="F:DNA binding"/>
    <property type="evidence" value="ECO:0007669"/>
    <property type="project" value="InterPro"/>
</dbReference>
<dbReference type="PANTHER" id="PTHR13215">
    <property type="entry name" value="RNA POLYMERASE II TRANSCRIPTIONAL COACTIVATOR"/>
    <property type="match status" value="1"/>
</dbReference>
<sequence>MAQAQLDTDMHVTPREVAARLAPLQRHMDPLVSAWADDSFHMLWLYDDILPTPEAQSPASPAQSDTDHVAPVAGNSNHLQKNDPNPSSSSGGGGGSHAVNSTAREKRPEYDTRPVEQTDQESPIYGAIIDCTFPSLPQAATQKPRMFPLGSLRYAVVENVNGKPSVGLYQYSSGGGGGGYNNNNSTNLYRTEKGITLSLQQWEALEARKSTVDWIMGAVANGKSPLAWEVIEGIPV</sequence>
<evidence type="ECO:0000256" key="1">
    <source>
        <dbReference type="SAM" id="MobiDB-lite"/>
    </source>
</evidence>
<gene>
    <name evidence="2" type="ORF">BRAFLDRAFT_95705</name>
</gene>
<organism>
    <name type="scientific">Branchiostoma floridae</name>
    <name type="common">Florida lancelet</name>
    <name type="synonym">Amphioxus</name>
    <dbReference type="NCBI Taxonomy" id="7739"/>
    <lineage>
        <taxon>Eukaryota</taxon>
        <taxon>Metazoa</taxon>
        <taxon>Chordata</taxon>
        <taxon>Cephalochordata</taxon>
        <taxon>Leptocardii</taxon>
        <taxon>Amphioxiformes</taxon>
        <taxon>Branchiostomatidae</taxon>
        <taxon>Branchiostoma</taxon>
    </lineage>
</organism>
<dbReference type="InterPro" id="IPR045125">
    <property type="entry name" value="Sub1/Tcp4-like"/>
</dbReference>
<dbReference type="EMBL" id="GG666687">
    <property type="protein sequence ID" value="EEN43574.1"/>
    <property type="molecule type" value="Genomic_DNA"/>
</dbReference>
<dbReference type="InParanoid" id="C3ZV53"/>
<name>C3ZV53_BRAFL</name>
<dbReference type="InterPro" id="IPR009044">
    <property type="entry name" value="ssDNA-bd_transcriptional_reg"/>
</dbReference>
<feature type="compositionally biased region" description="Polar residues" evidence="1">
    <location>
        <begin position="54"/>
        <end position="64"/>
    </location>
</feature>
<proteinExistence type="predicted"/>
<dbReference type="GO" id="GO:0003713">
    <property type="term" value="F:transcription coactivator activity"/>
    <property type="evidence" value="ECO:0007669"/>
    <property type="project" value="InterPro"/>
</dbReference>